<keyword evidence="3" id="KW-1185">Reference proteome</keyword>
<keyword evidence="1" id="KW-1133">Transmembrane helix</keyword>
<dbReference type="Proteomes" id="UP001437256">
    <property type="component" value="Unassembled WGS sequence"/>
</dbReference>
<proteinExistence type="predicted"/>
<sequence>MTRPFAKAGLIGTLLESIVYGLYLTVFLQTLRILRRKIVPGFVFAYLATTTLVLFVLITMRLAVDIHIMTQTLTVTGNGPIPNALGLQKISCGTYVSLTIIADIFIVYRVFAVWSRSLVASAIPCSLIVAGIVSGGLLVSSLGNFGPDEPRGLFTIFYCITLVLNVLCTILIASKLYISDRQTTLSSSLKLKWTSIIVIESAALYSACVIIIVVCNVLGADDVNLVFLLAIPSIIGLTFSLIIVRVVGSSATSNKTFTSIDINRSSVLLFSRQLRTVGGTEIEMGACLNGQSSEKPSVATVPAATAQIRSSPCFPTADDVENQLTVRDTSGHRQ</sequence>
<dbReference type="EMBL" id="JBBXMP010000021">
    <property type="protein sequence ID" value="KAL0067993.1"/>
    <property type="molecule type" value="Genomic_DNA"/>
</dbReference>
<feature type="transmembrane region" description="Helical" evidence="1">
    <location>
        <begin position="6"/>
        <end position="26"/>
    </location>
</feature>
<name>A0ABR3A2W5_9AGAR</name>
<feature type="transmembrane region" description="Helical" evidence="1">
    <location>
        <begin position="38"/>
        <end position="64"/>
    </location>
</feature>
<keyword evidence="1" id="KW-0812">Transmembrane</keyword>
<organism evidence="2 3">
    <name type="scientific">Marasmius tenuissimus</name>
    <dbReference type="NCBI Taxonomy" id="585030"/>
    <lineage>
        <taxon>Eukaryota</taxon>
        <taxon>Fungi</taxon>
        <taxon>Dikarya</taxon>
        <taxon>Basidiomycota</taxon>
        <taxon>Agaricomycotina</taxon>
        <taxon>Agaricomycetes</taxon>
        <taxon>Agaricomycetidae</taxon>
        <taxon>Agaricales</taxon>
        <taxon>Marasmiineae</taxon>
        <taxon>Marasmiaceae</taxon>
        <taxon>Marasmius</taxon>
    </lineage>
</organism>
<evidence type="ECO:0000313" key="3">
    <source>
        <dbReference type="Proteomes" id="UP001437256"/>
    </source>
</evidence>
<feature type="transmembrane region" description="Helical" evidence="1">
    <location>
        <begin position="152"/>
        <end position="173"/>
    </location>
</feature>
<feature type="transmembrane region" description="Helical" evidence="1">
    <location>
        <begin position="118"/>
        <end position="140"/>
    </location>
</feature>
<feature type="transmembrane region" description="Helical" evidence="1">
    <location>
        <begin position="193"/>
        <end position="219"/>
    </location>
</feature>
<accession>A0ABR3A2W5</accession>
<keyword evidence="1" id="KW-0472">Membrane</keyword>
<reference evidence="2 3" key="1">
    <citation type="submission" date="2024-05" db="EMBL/GenBank/DDBJ databases">
        <title>A draft genome resource for the thread blight pathogen Marasmius tenuissimus strain MS-2.</title>
        <authorList>
            <person name="Yulfo-Soto G.E."/>
            <person name="Baruah I.K."/>
            <person name="Amoako-Attah I."/>
            <person name="Bukari Y."/>
            <person name="Meinhardt L.W."/>
            <person name="Bailey B.A."/>
            <person name="Cohen S.P."/>
        </authorList>
    </citation>
    <scope>NUCLEOTIDE SEQUENCE [LARGE SCALE GENOMIC DNA]</scope>
    <source>
        <strain evidence="2 3">MS-2</strain>
    </source>
</reference>
<feature type="transmembrane region" description="Helical" evidence="1">
    <location>
        <begin position="225"/>
        <end position="247"/>
    </location>
</feature>
<comment type="caution">
    <text evidence="2">The sequence shown here is derived from an EMBL/GenBank/DDBJ whole genome shotgun (WGS) entry which is preliminary data.</text>
</comment>
<feature type="transmembrane region" description="Helical" evidence="1">
    <location>
        <begin position="93"/>
        <end position="111"/>
    </location>
</feature>
<protein>
    <submittedName>
        <fullName evidence="2">Uncharacterized protein</fullName>
    </submittedName>
</protein>
<evidence type="ECO:0000313" key="2">
    <source>
        <dbReference type="EMBL" id="KAL0067993.1"/>
    </source>
</evidence>
<evidence type="ECO:0000256" key="1">
    <source>
        <dbReference type="SAM" id="Phobius"/>
    </source>
</evidence>
<gene>
    <name evidence="2" type="ORF">AAF712_004896</name>
</gene>